<feature type="transmembrane region" description="Helical" evidence="1">
    <location>
        <begin position="81"/>
        <end position="99"/>
    </location>
</feature>
<dbReference type="EMBL" id="VTPC01090203">
    <property type="protein sequence ID" value="KAF2884299.1"/>
    <property type="molecule type" value="Genomic_DNA"/>
</dbReference>
<reference evidence="3" key="1">
    <citation type="submission" date="2019-08" db="EMBL/GenBank/DDBJ databases">
        <title>The genome of the North American firefly Photinus pyralis.</title>
        <authorList>
            <consortium name="Photinus pyralis genome working group"/>
            <person name="Fallon T.R."/>
            <person name="Sander Lower S.E."/>
            <person name="Weng J.-K."/>
        </authorList>
    </citation>
    <scope>NUCLEOTIDE SEQUENCE</scope>
    <source>
        <strain evidence="3">TRF0915ILg1</strain>
        <tissue evidence="3">Whole body</tissue>
    </source>
</reference>
<comment type="caution">
    <text evidence="3">The sequence shown here is derived from an EMBL/GenBank/DDBJ whole genome shotgun (WGS) entry which is preliminary data.</text>
</comment>
<keyword evidence="1" id="KW-0472">Membrane</keyword>
<dbReference type="InterPro" id="IPR052728">
    <property type="entry name" value="O2_lipid_transport_reg"/>
</dbReference>
<proteinExistence type="predicted"/>
<name>A0A8K0CDR8_IGNLU</name>
<dbReference type="PANTHER" id="PTHR11161">
    <property type="entry name" value="O-ACYLTRANSFERASE"/>
    <property type="match status" value="1"/>
</dbReference>
<keyword evidence="1" id="KW-0812">Transmembrane</keyword>
<feature type="domain" description="Acyltransferase 3" evidence="2">
    <location>
        <begin position="3"/>
        <end position="382"/>
    </location>
</feature>
<feature type="transmembrane region" description="Helical" evidence="1">
    <location>
        <begin position="253"/>
        <end position="277"/>
    </location>
</feature>
<dbReference type="Proteomes" id="UP000801492">
    <property type="component" value="Unassembled WGS sequence"/>
</dbReference>
<feature type="transmembrane region" description="Helical" evidence="1">
    <location>
        <begin position="221"/>
        <end position="241"/>
    </location>
</feature>
<feature type="transmembrane region" description="Helical" evidence="1">
    <location>
        <begin position="39"/>
        <end position="60"/>
    </location>
</feature>
<dbReference type="AlphaFoldDB" id="A0A8K0CDR8"/>
<accession>A0A8K0CDR8</accession>
<keyword evidence="4" id="KW-1185">Reference proteome</keyword>
<feature type="transmembrane region" description="Helical" evidence="1">
    <location>
        <begin position="330"/>
        <end position="352"/>
    </location>
</feature>
<dbReference type="GO" id="GO:0016747">
    <property type="term" value="F:acyltransferase activity, transferring groups other than amino-acyl groups"/>
    <property type="evidence" value="ECO:0007669"/>
    <property type="project" value="InterPro"/>
</dbReference>
<gene>
    <name evidence="3" type="ORF">ILUMI_21861</name>
</gene>
<evidence type="ECO:0000313" key="4">
    <source>
        <dbReference type="Proteomes" id="UP000801492"/>
    </source>
</evidence>
<feature type="transmembrane region" description="Helical" evidence="1">
    <location>
        <begin position="172"/>
        <end position="192"/>
    </location>
</feature>
<sequence>MGLVVAAHTTMAAYAGPILNPQYFEKSTESAGNMIFVNGGYSIQSYFLMAGWLLSYHFLLTFEKQKDARLSYVILAFFNRYIRLTPVLLIMVLLSGTWLPHFGRGPFWDRIVGMEYRNCRKNGWSNLLYINNFYDSAHMCMQQTWYIAADTQLFLLSLGIVMLMWKYQRRIKLILGTFLIIGILIPGIIHYVHDYDIVIRVYPEIMKNGFLDLQQWHDTYIPFYTNIGGYVIGMMFGYLFYKRRDTQYSVNKFHVVIWWFLTLGLPLGIIFVGVPAYKDDYQHSRILATIYQSLARSAHAFGIGVGIFGTCKGIGWLFRDALLWSPTQVLGRLSFCAYFGHGFVIRTRAGYLRTPLYVNFYTLLVQFIGDLAMSYIFALILCLFVELPVAALQRLLIPQMEEKRKQEDVKKKLK</sequence>
<feature type="transmembrane region" description="Helical" evidence="1">
    <location>
        <begin position="372"/>
        <end position="397"/>
    </location>
</feature>
<evidence type="ECO:0000313" key="3">
    <source>
        <dbReference type="EMBL" id="KAF2884299.1"/>
    </source>
</evidence>
<feature type="transmembrane region" description="Helical" evidence="1">
    <location>
        <begin position="145"/>
        <end position="165"/>
    </location>
</feature>
<evidence type="ECO:0000259" key="2">
    <source>
        <dbReference type="Pfam" id="PF01757"/>
    </source>
</evidence>
<evidence type="ECO:0000256" key="1">
    <source>
        <dbReference type="SAM" id="Phobius"/>
    </source>
</evidence>
<organism evidence="3 4">
    <name type="scientific">Ignelater luminosus</name>
    <name type="common">Cucubano</name>
    <name type="synonym">Pyrophorus luminosus</name>
    <dbReference type="NCBI Taxonomy" id="2038154"/>
    <lineage>
        <taxon>Eukaryota</taxon>
        <taxon>Metazoa</taxon>
        <taxon>Ecdysozoa</taxon>
        <taxon>Arthropoda</taxon>
        <taxon>Hexapoda</taxon>
        <taxon>Insecta</taxon>
        <taxon>Pterygota</taxon>
        <taxon>Neoptera</taxon>
        <taxon>Endopterygota</taxon>
        <taxon>Coleoptera</taxon>
        <taxon>Polyphaga</taxon>
        <taxon>Elateriformia</taxon>
        <taxon>Elateroidea</taxon>
        <taxon>Elateridae</taxon>
        <taxon>Agrypninae</taxon>
        <taxon>Pyrophorini</taxon>
        <taxon>Ignelater</taxon>
    </lineage>
</organism>
<protein>
    <recommendedName>
        <fullName evidence="2">Acyltransferase 3 domain-containing protein</fullName>
    </recommendedName>
</protein>
<dbReference type="InterPro" id="IPR002656">
    <property type="entry name" value="Acyl_transf_3_dom"/>
</dbReference>
<keyword evidence="1" id="KW-1133">Transmembrane helix</keyword>
<dbReference type="PANTHER" id="PTHR11161:SF0">
    <property type="entry name" value="O-ACYLTRANSFERASE LIKE PROTEIN"/>
    <property type="match status" value="1"/>
</dbReference>
<dbReference type="OrthoDB" id="10265389at2759"/>
<feature type="transmembrane region" description="Helical" evidence="1">
    <location>
        <begin position="297"/>
        <end position="318"/>
    </location>
</feature>
<dbReference type="Pfam" id="PF01757">
    <property type="entry name" value="Acyl_transf_3"/>
    <property type="match status" value="1"/>
</dbReference>